<feature type="domain" description="Histidine kinase" evidence="10">
    <location>
        <begin position="336"/>
        <end position="560"/>
    </location>
</feature>
<evidence type="ECO:0000259" key="10">
    <source>
        <dbReference type="PROSITE" id="PS50109"/>
    </source>
</evidence>
<dbReference type="EMBL" id="JAOSHN010000002">
    <property type="protein sequence ID" value="MCU7378035.1"/>
    <property type="molecule type" value="Genomic_DNA"/>
</dbReference>
<evidence type="ECO:0000256" key="7">
    <source>
        <dbReference type="ARBA" id="ARBA00024867"/>
    </source>
</evidence>
<evidence type="ECO:0000256" key="6">
    <source>
        <dbReference type="ARBA" id="ARBA00023012"/>
    </source>
</evidence>
<dbReference type="CDD" id="cd00082">
    <property type="entry name" value="HisKA"/>
    <property type="match status" value="1"/>
</dbReference>
<comment type="catalytic activity">
    <reaction evidence="1">
        <text>ATP + protein L-histidine = ADP + protein N-phospho-L-histidine.</text>
        <dbReference type="EC" id="2.7.13.3"/>
    </reaction>
</comment>
<dbReference type="SUPFAM" id="SSF52172">
    <property type="entry name" value="CheY-like"/>
    <property type="match status" value="2"/>
</dbReference>
<comment type="caution">
    <text evidence="12">The sequence shown here is derived from an EMBL/GenBank/DDBJ whole genome shotgun (WGS) entry which is preliminary data.</text>
</comment>
<evidence type="ECO:0000256" key="1">
    <source>
        <dbReference type="ARBA" id="ARBA00000085"/>
    </source>
</evidence>
<dbReference type="Pfam" id="PF00072">
    <property type="entry name" value="Response_reg"/>
    <property type="match status" value="2"/>
</dbReference>
<feature type="domain" description="Response regulatory" evidence="11">
    <location>
        <begin position="714"/>
        <end position="835"/>
    </location>
</feature>
<evidence type="ECO:0000256" key="2">
    <source>
        <dbReference type="ARBA" id="ARBA00012438"/>
    </source>
</evidence>
<dbReference type="PROSITE" id="PS50109">
    <property type="entry name" value="HIS_KIN"/>
    <property type="match status" value="1"/>
</dbReference>
<dbReference type="SMART" id="SM00448">
    <property type="entry name" value="REC"/>
    <property type="match status" value="2"/>
</dbReference>
<dbReference type="PANTHER" id="PTHR43719">
    <property type="entry name" value="TWO-COMPONENT HISTIDINE KINASE"/>
    <property type="match status" value="1"/>
</dbReference>
<gene>
    <name evidence="12" type="ORF">OBO34_06670</name>
</gene>
<keyword evidence="9" id="KW-0472">Membrane</keyword>
<dbReference type="InterPro" id="IPR036890">
    <property type="entry name" value="HATPase_C_sf"/>
</dbReference>
<dbReference type="Gene3D" id="3.30.565.10">
    <property type="entry name" value="Histidine kinase-like ATPase, C-terminal domain"/>
    <property type="match status" value="1"/>
</dbReference>
<dbReference type="CDD" id="cd17546">
    <property type="entry name" value="REC_hyHK_CKI1_RcsC-like"/>
    <property type="match status" value="2"/>
</dbReference>
<dbReference type="InterPro" id="IPR004358">
    <property type="entry name" value="Sig_transdc_His_kin-like_C"/>
</dbReference>
<dbReference type="InterPro" id="IPR001789">
    <property type="entry name" value="Sig_transdc_resp-reg_receiver"/>
</dbReference>
<keyword evidence="13" id="KW-1185">Reference proteome</keyword>
<dbReference type="InterPro" id="IPR005467">
    <property type="entry name" value="His_kinase_dom"/>
</dbReference>
<dbReference type="InterPro" id="IPR011006">
    <property type="entry name" value="CheY-like_superfamily"/>
</dbReference>
<dbReference type="Pfam" id="PF00512">
    <property type="entry name" value="HisKA"/>
    <property type="match status" value="1"/>
</dbReference>
<dbReference type="Gene3D" id="3.40.50.2300">
    <property type="match status" value="2"/>
</dbReference>
<dbReference type="GO" id="GO:0000155">
    <property type="term" value="F:phosphorelay sensor kinase activity"/>
    <property type="evidence" value="ECO:0007669"/>
    <property type="project" value="InterPro"/>
</dbReference>
<dbReference type="PROSITE" id="PS50110">
    <property type="entry name" value="RESPONSE_REGULATORY"/>
    <property type="match status" value="2"/>
</dbReference>
<keyword evidence="9" id="KW-1133">Transmembrane helix</keyword>
<dbReference type="PRINTS" id="PR00344">
    <property type="entry name" value="BCTRLSENSOR"/>
</dbReference>
<dbReference type="InterPro" id="IPR003661">
    <property type="entry name" value="HisK_dim/P_dom"/>
</dbReference>
<feature type="transmembrane region" description="Helical" evidence="9">
    <location>
        <begin position="284"/>
        <end position="305"/>
    </location>
</feature>
<dbReference type="RefSeq" id="WP_253019721.1">
    <property type="nucleotide sequence ID" value="NZ_JAOSHN010000002.1"/>
</dbReference>
<proteinExistence type="predicted"/>
<dbReference type="Proteomes" id="UP001065549">
    <property type="component" value="Unassembled WGS sequence"/>
</dbReference>
<dbReference type="InterPro" id="IPR050956">
    <property type="entry name" value="2C_system_His_kinase"/>
</dbReference>
<dbReference type="SUPFAM" id="SSF47384">
    <property type="entry name" value="Homodimeric domain of signal transducing histidine kinase"/>
    <property type="match status" value="1"/>
</dbReference>
<protein>
    <recommendedName>
        <fullName evidence="3">Stage 0 sporulation protein A homolog</fullName>
        <ecNumber evidence="2">2.7.13.3</ecNumber>
    </recommendedName>
</protein>
<sequence>MKNYFMKFWKKILVIGFGLIVAVTLIFNSMLIRQTTYEEGSQYLDELSGQIASSIEKQSRDHWNMLDMFYRYFLDSPGDNWTALGSYIQEKKADFGFDSLCLVDENAMYYDRKQSFSLLSSKEVTAKLLTDRQPIILDNMLSTEGSLIFFIPIDKQNINGKNICALGVSYNSKNLFDMLNIQAYNGEVMMYIIHQDGVALFRSGQEEVIPGYNMINSLEEAEFKRGSLDDLRSHIRSGEQELMTVDLRDTEYYINHTPVGVDDWQLVTMVPVDVVSGRLMHSSMITFLCMFLIGALIVVAFILLYSDSARKVLRAEEAARKAAESANRSKSQFLSNMSHDIRTPMNAIIGMTKIAQDHIGESDKVEDCLKKIDLSGRLLVGLINDILDMSKIESGKMVLNNDTASLVDLMQNLVSITQPTVHRKKQVFNIRLHSIRHENLIFDSLRMNQVMINLLGNAVKFTPEGGSISLDVIEEPAKDETFAHFIFKVADTGIGMSGEFQKNLFTLFTRERDSRVDKIEGSGLGLAITKMIVTMMGGFITVHSEPGKGSVFTVEVDIPIDGAPEEMKLPAIRVLVADDDPETCRSAAGYLEELGAKADIAYGGRDAVNMTAEAAENGNDYQMIFLDWRMPDLEGTNTAKAIREIVGEEVPILIISAYDWSGIEVEAGETGINGFIQKPFFKSTLYHNIQKYYLHCDWEQPMQILDQEVLSGKKLLLVDDNDINLEIAQEILSSAGAAVDAAHDGQEAVERFEHSPFGFYDMIFMDIQMPVMNGYEATKSIRQMERADAGQVLIFAMTADAFSDDIALAKKVGMNAHFAKPLDLTVMMKEIRKLVSENEVRQNEEV</sequence>
<feature type="domain" description="Response regulatory" evidence="11">
    <location>
        <begin position="573"/>
        <end position="693"/>
    </location>
</feature>
<keyword evidence="9" id="KW-0812">Transmembrane</keyword>
<dbReference type="InterPro" id="IPR003594">
    <property type="entry name" value="HATPase_dom"/>
</dbReference>
<dbReference type="Gene3D" id="3.30.450.20">
    <property type="entry name" value="PAS domain"/>
    <property type="match status" value="1"/>
</dbReference>
<dbReference type="Gene3D" id="1.10.287.130">
    <property type="match status" value="1"/>
</dbReference>
<dbReference type="SUPFAM" id="SSF55874">
    <property type="entry name" value="ATPase domain of HSP90 chaperone/DNA topoisomerase II/histidine kinase"/>
    <property type="match status" value="1"/>
</dbReference>
<feature type="modified residue" description="4-aspartylphosphate" evidence="8">
    <location>
        <position position="766"/>
    </location>
</feature>
<dbReference type="AlphaFoldDB" id="A0A9J6QTF7"/>
<evidence type="ECO:0000313" key="13">
    <source>
        <dbReference type="Proteomes" id="UP001065549"/>
    </source>
</evidence>
<evidence type="ECO:0000256" key="8">
    <source>
        <dbReference type="PROSITE-ProRule" id="PRU00169"/>
    </source>
</evidence>
<feature type="modified residue" description="4-aspartylphosphate" evidence="8">
    <location>
        <position position="627"/>
    </location>
</feature>
<evidence type="ECO:0000256" key="3">
    <source>
        <dbReference type="ARBA" id="ARBA00018672"/>
    </source>
</evidence>
<comment type="function">
    <text evidence="7">May play the central regulatory role in sporulation. It may be an element of the effector pathway responsible for the activation of sporulation genes in response to nutritional stress. Spo0A may act in concert with spo0H (a sigma factor) to control the expression of some genes that are critical to the sporulation process.</text>
</comment>
<organism evidence="12 13">
    <name type="scientific">Hominibacterium faecale</name>
    <dbReference type="NCBI Taxonomy" id="2839743"/>
    <lineage>
        <taxon>Bacteria</taxon>
        <taxon>Bacillati</taxon>
        <taxon>Bacillota</taxon>
        <taxon>Clostridia</taxon>
        <taxon>Peptostreptococcales</taxon>
        <taxon>Anaerovoracaceae</taxon>
        <taxon>Hominibacterium</taxon>
    </lineage>
</organism>
<dbReference type="EC" id="2.7.13.3" evidence="2"/>
<dbReference type="SMART" id="SM00388">
    <property type="entry name" value="HisKA"/>
    <property type="match status" value="1"/>
</dbReference>
<accession>A0A9J6QTF7</accession>
<keyword evidence="4 8" id="KW-0597">Phosphoprotein</keyword>
<dbReference type="SMART" id="SM00387">
    <property type="entry name" value="HATPase_c"/>
    <property type="match status" value="1"/>
</dbReference>
<evidence type="ECO:0000256" key="5">
    <source>
        <dbReference type="ARBA" id="ARBA00022777"/>
    </source>
</evidence>
<keyword evidence="5" id="KW-0418">Kinase</keyword>
<dbReference type="Pfam" id="PF02518">
    <property type="entry name" value="HATPase_c"/>
    <property type="match status" value="1"/>
</dbReference>
<evidence type="ECO:0000256" key="9">
    <source>
        <dbReference type="SAM" id="Phobius"/>
    </source>
</evidence>
<reference evidence="12" key="1">
    <citation type="submission" date="2022-09" db="EMBL/GenBank/DDBJ databases">
        <title>Culturomic study of gut microbiota in children with autism spectrum disorder.</title>
        <authorList>
            <person name="Efimov B.A."/>
            <person name="Chaplin A.V."/>
            <person name="Sokolova S.R."/>
            <person name="Pikina A.P."/>
            <person name="Korzhanova M."/>
            <person name="Belova V."/>
            <person name="Korostin D."/>
        </authorList>
    </citation>
    <scope>NUCLEOTIDE SEQUENCE</scope>
    <source>
        <strain evidence="12">ASD5510</strain>
    </source>
</reference>
<evidence type="ECO:0000259" key="11">
    <source>
        <dbReference type="PROSITE" id="PS50110"/>
    </source>
</evidence>
<feature type="transmembrane region" description="Helical" evidence="9">
    <location>
        <begin position="12"/>
        <end position="32"/>
    </location>
</feature>
<evidence type="ECO:0000256" key="4">
    <source>
        <dbReference type="ARBA" id="ARBA00022553"/>
    </source>
</evidence>
<evidence type="ECO:0000313" key="12">
    <source>
        <dbReference type="EMBL" id="MCU7378035.1"/>
    </source>
</evidence>
<dbReference type="PANTHER" id="PTHR43719:SF28">
    <property type="entry name" value="PEROXIDE STRESS-ACTIVATED HISTIDINE KINASE MAK1-RELATED"/>
    <property type="match status" value="1"/>
</dbReference>
<name>A0A9J6QTF7_9FIRM</name>
<keyword evidence="5" id="KW-0808">Transferase</keyword>
<keyword evidence="6" id="KW-0902">Two-component regulatory system</keyword>
<dbReference type="InterPro" id="IPR036097">
    <property type="entry name" value="HisK_dim/P_sf"/>
</dbReference>